<keyword evidence="4" id="KW-0732">Signal</keyword>
<feature type="transmembrane region" description="Helical" evidence="3">
    <location>
        <begin position="270"/>
        <end position="298"/>
    </location>
</feature>
<dbReference type="Pfam" id="PF14257">
    <property type="entry name" value="DUF4349"/>
    <property type="match status" value="1"/>
</dbReference>
<dbReference type="InterPro" id="IPR025645">
    <property type="entry name" value="DUF4349"/>
</dbReference>
<evidence type="ECO:0000256" key="4">
    <source>
        <dbReference type="SAM" id="SignalP"/>
    </source>
</evidence>
<keyword evidence="3" id="KW-0812">Transmembrane</keyword>
<feature type="chain" id="PRO_5045954267" description="DUF4349 domain-containing protein" evidence="4">
    <location>
        <begin position="36"/>
        <end position="329"/>
    </location>
</feature>
<evidence type="ECO:0000313" key="7">
    <source>
        <dbReference type="Proteomes" id="UP000029990"/>
    </source>
</evidence>
<reference evidence="6 7" key="1">
    <citation type="submission" date="2013-08" db="EMBL/GenBank/DDBJ databases">
        <title>The genome sequence of Knoellia flava.</title>
        <authorList>
            <person name="Zhu W."/>
            <person name="Wang G."/>
        </authorList>
    </citation>
    <scope>NUCLEOTIDE SEQUENCE [LARGE SCALE GENOMIC DNA]</scope>
    <source>
        <strain evidence="6 7">TL1</strain>
    </source>
</reference>
<sequence length="329" mass="33515">MESVMSTHGLRPTRRHGRRLATAALAGLLVTGSLAACGGGGSDDSGTASGASSQQDSAAEPPAKGGAVGGDRAEGAVSPESARASAGQKLVRRAHLQLKVEALPDAASQIRSIAARQGGVVASEELYSGERGRDTSGTVTISVPADRLDATIELIAKVGEVQFRNSSSEDVTGTYVDTQARVTSMTASVARIRDLLSRASNVNDLVALENELSQRQAELDALTAQLDSLKDSVSMSPVSITLSTDDYEPVAAGGFLSGLKSGWKAFVTSAAVLATVVGAVLPFAVAIGLVLAPVVWWLRRRRHGAAPLVPQAVPAGPAGPPGPVPPSAG</sequence>
<comment type="caution">
    <text evidence="6">The sequence shown here is derived from an EMBL/GenBank/DDBJ whole genome shotgun (WGS) entry which is preliminary data.</text>
</comment>
<evidence type="ECO:0000256" key="3">
    <source>
        <dbReference type="SAM" id="Phobius"/>
    </source>
</evidence>
<organism evidence="6 7">
    <name type="scientific">Knoellia flava TL1</name>
    <dbReference type="NCBI Taxonomy" id="1385518"/>
    <lineage>
        <taxon>Bacteria</taxon>
        <taxon>Bacillati</taxon>
        <taxon>Actinomycetota</taxon>
        <taxon>Actinomycetes</taxon>
        <taxon>Micrococcales</taxon>
        <taxon>Intrasporangiaceae</taxon>
        <taxon>Knoellia</taxon>
    </lineage>
</organism>
<dbReference type="EMBL" id="AVPI01000010">
    <property type="protein sequence ID" value="KGN34524.1"/>
    <property type="molecule type" value="Genomic_DNA"/>
</dbReference>
<evidence type="ECO:0000256" key="2">
    <source>
        <dbReference type="SAM" id="MobiDB-lite"/>
    </source>
</evidence>
<accession>A0ABR4XGW9</accession>
<evidence type="ECO:0000256" key="1">
    <source>
        <dbReference type="SAM" id="Coils"/>
    </source>
</evidence>
<keyword evidence="1" id="KW-0175">Coiled coil</keyword>
<feature type="domain" description="DUF4349" evidence="5">
    <location>
        <begin position="88"/>
        <end position="296"/>
    </location>
</feature>
<feature type="compositionally biased region" description="Low complexity" evidence="2">
    <location>
        <begin position="44"/>
        <end position="59"/>
    </location>
</feature>
<name>A0ABR4XGW9_9MICO</name>
<keyword evidence="3" id="KW-0472">Membrane</keyword>
<keyword evidence="7" id="KW-1185">Reference proteome</keyword>
<keyword evidence="3" id="KW-1133">Transmembrane helix</keyword>
<evidence type="ECO:0000313" key="6">
    <source>
        <dbReference type="EMBL" id="KGN34524.1"/>
    </source>
</evidence>
<feature type="coiled-coil region" evidence="1">
    <location>
        <begin position="205"/>
        <end position="232"/>
    </location>
</feature>
<feature type="compositionally biased region" description="Pro residues" evidence="2">
    <location>
        <begin position="317"/>
        <end position="329"/>
    </location>
</feature>
<dbReference type="Proteomes" id="UP000029990">
    <property type="component" value="Unassembled WGS sequence"/>
</dbReference>
<protein>
    <recommendedName>
        <fullName evidence="5">DUF4349 domain-containing protein</fullName>
    </recommendedName>
</protein>
<evidence type="ECO:0000259" key="5">
    <source>
        <dbReference type="Pfam" id="PF14257"/>
    </source>
</evidence>
<proteinExistence type="predicted"/>
<feature type="region of interest" description="Disordered" evidence="2">
    <location>
        <begin position="39"/>
        <end position="88"/>
    </location>
</feature>
<gene>
    <name evidence="6" type="ORF">N798_04955</name>
</gene>
<feature type="signal peptide" evidence="4">
    <location>
        <begin position="1"/>
        <end position="35"/>
    </location>
</feature>
<feature type="region of interest" description="Disordered" evidence="2">
    <location>
        <begin position="309"/>
        <end position="329"/>
    </location>
</feature>